<evidence type="ECO:0000313" key="3">
    <source>
        <dbReference type="Proteomes" id="UP001148838"/>
    </source>
</evidence>
<dbReference type="EMBL" id="JAJSOF020000015">
    <property type="protein sequence ID" value="KAJ4441425.1"/>
    <property type="molecule type" value="Genomic_DNA"/>
</dbReference>
<evidence type="ECO:0000313" key="2">
    <source>
        <dbReference type="EMBL" id="KAJ4441425.1"/>
    </source>
</evidence>
<evidence type="ECO:0000256" key="1">
    <source>
        <dbReference type="SAM" id="MobiDB-lite"/>
    </source>
</evidence>
<proteinExistence type="predicted"/>
<keyword evidence="3" id="KW-1185">Reference proteome</keyword>
<gene>
    <name evidence="2" type="ORF">ANN_11280</name>
</gene>
<feature type="compositionally biased region" description="Acidic residues" evidence="1">
    <location>
        <begin position="103"/>
        <end position="113"/>
    </location>
</feature>
<feature type="region of interest" description="Disordered" evidence="1">
    <location>
        <begin position="52"/>
        <end position="113"/>
    </location>
</feature>
<protein>
    <submittedName>
        <fullName evidence="2">Uncharacterized protein</fullName>
    </submittedName>
</protein>
<reference evidence="2 3" key="1">
    <citation type="journal article" date="2022" name="Allergy">
        <title>Genome assembly and annotation of Periplaneta americana reveal a comprehensive cockroach allergen profile.</title>
        <authorList>
            <person name="Wang L."/>
            <person name="Xiong Q."/>
            <person name="Saelim N."/>
            <person name="Wang L."/>
            <person name="Nong W."/>
            <person name="Wan A.T."/>
            <person name="Shi M."/>
            <person name="Liu X."/>
            <person name="Cao Q."/>
            <person name="Hui J.H.L."/>
            <person name="Sookrung N."/>
            <person name="Leung T.F."/>
            <person name="Tungtrongchitr A."/>
            <person name="Tsui S.K.W."/>
        </authorList>
    </citation>
    <scope>NUCLEOTIDE SEQUENCE [LARGE SCALE GENOMIC DNA]</scope>
    <source>
        <strain evidence="2">PWHHKU_190912</strain>
    </source>
</reference>
<organism evidence="2 3">
    <name type="scientific">Periplaneta americana</name>
    <name type="common">American cockroach</name>
    <name type="synonym">Blatta americana</name>
    <dbReference type="NCBI Taxonomy" id="6978"/>
    <lineage>
        <taxon>Eukaryota</taxon>
        <taxon>Metazoa</taxon>
        <taxon>Ecdysozoa</taxon>
        <taxon>Arthropoda</taxon>
        <taxon>Hexapoda</taxon>
        <taxon>Insecta</taxon>
        <taxon>Pterygota</taxon>
        <taxon>Neoptera</taxon>
        <taxon>Polyneoptera</taxon>
        <taxon>Dictyoptera</taxon>
        <taxon>Blattodea</taxon>
        <taxon>Blattoidea</taxon>
        <taxon>Blattidae</taxon>
        <taxon>Blattinae</taxon>
        <taxon>Periplaneta</taxon>
    </lineage>
</organism>
<name>A0ABQ8T6B0_PERAM</name>
<accession>A0ABQ8T6B0</accession>
<feature type="region of interest" description="Disordered" evidence="1">
    <location>
        <begin position="153"/>
        <end position="175"/>
    </location>
</feature>
<dbReference type="Proteomes" id="UP001148838">
    <property type="component" value="Unassembled WGS sequence"/>
</dbReference>
<sequence>MRLQHTSSDIRPDQLRTVPDSLEQNGAVRAGIVLSRLSPNTFVLRCPHRKKSHTVKSGDLGGQAISPFREMTRPEKKAFTASSEILATKQIPGGGGGGGRGSDDDDDDDDDDDKFVLVISHQSHFLHTKISRVATGNGIQFRGCPQLTLHRSKSKIQARKADDNDDDESIIIMEK</sequence>
<comment type="caution">
    <text evidence="2">The sequence shown here is derived from an EMBL/GenBank/DDBJ whole genome shotgun (WGS) entry which is preliminary data.</text>
</comment>